<reference evidence="1" key="2">
    <citation type="submission" date="2015-03" db="EMBL/GenBank/DDBJ databases">
        <authorList>
            <person name="Chow C.-E.T."/>
            <person name="Winget D.M."/>
            <person name="White R.A.III."/>
            <person name="Hallam S.J."/>
            <person name="Suttle C.A."/>
        </authorList>
    </citation>
    <scope>NUCLEOTIDE SEQUENCE</scope>
    <source>
        <strain evidence="1">Anoxic3_4</strain>
    </source>
</reference>
<accession>A0A0F7L3P5</accession>
<sequence>MTLCAIGKLSRLGRRKFRHRLRLWHQDQHLLQRRHRLQHPLTRRSIFISRTREVVGSVGIS</sequence>
<reference evidence="1" key="1">
    <citation type="journal article" date="2015" name="Front. Microbiol.">
        <title>Combining genomic sequencing methods to explore viral diversity and reveal potential virus-host interactions.</title>
        <authorList>
            <person name="Chow C.E."/>
            <person name="Winget D.M."/>
            <person name="White R.A.III."/>
            <person name="Hallam S.J."/>
            <person name="Suttle C.A."/>
        </authorList>
    </citation>
    <scope>NUCLEOTIDE SEQUENCE</scope>
    <source>
        <strain evidence="1">Anoxic3_4</strain>
    </source>
</reference>
<evidence type="ECO:0000313" key="1">
    <source>
        <dbReference type="EMBL" id="AKH46092.1"/>
    </source>
</evidence>
<proteinExistence type="predicted"/>
<name>A0A0F7L3P5_9VIRU</name>
<dbReference type="EMBL" id="KR029579">
    <property type="protein sequence ID" value="AKH46092.1"/>
    <property type="molecule type" value="Genomic_DNA"/>
</dbReference>
<organism evidence="1">
    <name type="scientific">uncultured marine virus</name>
    <dbReference type="NCBI Taxonomy" id="186617"/>
    <lineage>
        <taxon>Viruses</taxon>
        <taxon>environmental samples</taxon>
    </lineage>
</organism>
<protein>
    <submittedName>
        <fullName evidence="1">Uncharacterized protein</fullName>
    </submittedName>
</protein>